<dbReference type="GO" id="GO:0009244">
    <property type="term" value="P:lipopolysaccharide core region biosynthetic process"/>
    <property type="evidence" value="ECO:0007669"/>
    <property type="project" value="UniProtKB-UniRule"/>
</dbReference>
<protein>
    <recommendedName>
        <fullName evidence="4 10">3-deoxy-D-manno-octulosonic acid transferase</fullName>
        <shortName evidence="10">Kdo transferase</shortName>
        <ecNumber evidence="3 10">2.4.99.12</ecNumber>
    </recommendedName>
    <alternativeName>
        <fullName evidence="6 10">Lipid IV(A) 3-deoxy-D-manno-octulosonic acid transferase</fullName>
    </alternativeName>
</protein>
<evidence type="ECO:0000256" key="1">
    <source>
        <dbReference type="ARBA" id="ARBA00003394"/>
    </source>
</evidence>
<dbReference type="EMBL" id="FORY01000001">
    <property type="protein sequence ID" value="SFI97853.1"/>
    <property type="molecule type" value="Genomic_DNA"/>
</dbReference>
<evidence type="ECO:0000256" key="2">
    <source>
        <dbReference type="ARBA" id="ARBA00004713"/>
    </source>
</evidence>
<evidence type="ECO:0000256" key="9">
    <source>
        <dbReference type="PIRSR" id="PIRSR639901-2"/>
    </source>
</evidence>
<dbReference type="AlphaFoldDB" id="A0A1I3MLL4"/>
<dbReference type="InterPro" id="IPR007507">
    <property type="entry name" value="Glycos_transf_N"/>
</dbReference>
<dbReference type="RefSeq" id="WP_066602891.1">
    <property type="nucleotide sequence ID" value="NZ_FORY01000001.1"/>
</dbReference>
<evidence type="ECO:0000313" key="12">
    <source>
        <dbReference type="EMBL" id="SFI97853.1"/>
    </source>
</evidence>
<dbReference type="Pfam" id="PF04413">
    <property type="entry name" value="Glycos_transf_N"/>
    <property type="match status" value="1"/>
</dbReference>
<evidence type="ECO:0000256" key="4">
    <source>
        <dbReference type="ARBA" id="ARBA00019077"/>
    </source>
</evidence>
<keyword evidence="10" id="KW-0448">Lipopolysaccharide biosynthesis</keyword>
<organism evidence="12 13">
    <name type="scientific">Celeribacter halophilus</name>
    <dbReference type="NCBI Taxonomy" id="576117"/>
    <lineage>
        <taxon>Bacteria</taxon>
        <taxon>Pseudomonadati</taxon>
        <taxon>Pseudomonadota</taxon>
        <taxon>Alphaproteobacteria</taxon>
        <taxon>Rhodobacterales</taxon>
        <taxon>Roseobacteraceae</taxon>
        <taxon>Celeribacter</taxon>
    </lineage>
</organism>
<evidence type="ECO:0000256" key="10">
    <source>
        <dbReference type="RuleBase" id="RU365103"/>
    </source>
</evidence>
<keyword evidence="5 10" id="KW-0808">Transferase</keyword>
<proteinExistence type="inferred from homology"/>
<feature type="domain" description="3-deoxy-D-manno-octulosonic-acid transferase N-terminal" evidence="11">
    <location>
        <begin position="33"/>
        <end position="213"/>
    </location>
</feature>
<evidence type="ECO:0000256" key="7">
    <source>
        <dbReference type="ARBA" id="ARBA00049183"/>
    </source>
</evidence>
<feature type="active site" description="Proton acceptor" evidence="8">
    <location>
        <position position="61"/>
    </location>
</feature>
<evidence type="ECO:0000256" key="6">
    <source>
        <dbReference type="ARBA" id="ARBA00031445"/>
    </source>
</evidence>
<dbReference type="UniPathway" id="UPA00958"/>
<dbReference type="GO" id="GO:0005886">
    <property type="term" value="C:plasma membrane"/>
    <property type="evidence" value="ECO:0007669"/>
    <property type="project" value="UniProtKB-SubCell"/>
</dbReference>
<dbReference type="Gene3D" id="3.40.50.2000">
    <property type="entry name" value="Glycogen Phosphorylase B"/>
    <property type="match status" value="1"/>
</dbReference>
<dbReference type="SUPFAM" id="SSF53756">
    <property type="entry name" value="UDP-Glycosyltransferase/glycogen phosphorylase"/>
    <property type="match status" value="1"/>
</dbReference>
<gene>
    <name evidence="12" type="ORF">SAMN04488138_10159</name>
</gene>
<dbReference type="GO" id="GO:0009245">
    <property type="term" value="P:lipid A biosynthetic process"/>
    <property type="evidence" value="ECO:0007669"/>
    <property type="project" value="TreeGrafter"/>
</dbReference>
<evidence type="ECO:0000259" key="11">
    <source>
        <dbReference type="Pfam" id="PF04413"/>
    </source>
</evidence>
<accession>A0A1I3MLL4</accession>
<dbReference type="InterPro" id="IPR039901">
    <property type="entry name" value="Kdotransferase"/>
</dbReference>
<comment type="subcellular location">
    <subcellularLocation>
        <location evidence="10">Cell membrane</location>
    </subcellularLocation>
</comment>
<comment type="similarity">
    <text evidence="10">Belongs to the glycosyltransferase group 1 family.</text>
</comment>
<evidence type="ECO:0000256" key="5">
    <source>
        <dbReference type="ARBA" id="ARBA00022679"/>
    </source>
</evidence>
<keyword evidence="10" id="KW-1003">Cell membrane</keyword>
<keyword evidence="13" id="KW-1185">Reference proteome</keyword>
<comment type="pathway">
    <text evidence="2 10">Bacterial outer membrane biogenesis; LPS core biosynthesis.</text>
</comment>
<evidence type="ECO:0000256" key="8">
    <source>
        <dbReference type="PIRSR" id="PIRSR639901-1"/>
    </source>
</evidence>
<comment type="function">
    <text evidence="1 10">Involved in lipopolysaccharide (LPS) biosynthesis. Catalyzes the transfer of 3-deoxy-D-manno-octulosonate (Kdo) residue(s) from CMP-Kdo to lipid IV(A), the tetraacyldisaccharide-1,4'-bisphosphate precursor of lipid A.</text>
</comment>
<dbReference type="EC" id="2.4.99.12" evidence="3 10"/>
<comment type="catalytic activity">
    <reaction evidence="7 10">
        <text>lipid IVA (E. coli) + CMP-3-deoxy-beta-D-manno-octulosonate = alpha-Kdo-(2-&gt;6)-lipid IVA (E. coli) + CMP + H(+)</text>
        <dbReference type="Rhea" id="RHEA:28066"/>
        <dbReference type="ChEBI" id="CHEBI:15378"/>
        <dbReference type="ChEBI" id="CHEBI:58603"/>
        <dbReference type="ChEBI" id="CHEBI:60364"/>
        <dbReference type="ChEBI" id="CHEBI:60377"/>
        <dbReference type="ChEBI" id="CHEBI:85987"/>
        <dbReference type="EC" id="2.4.99.12"/>
    </reaction>
</comment>
<evidence type="ECO:0000256" key="3">
    <source>
        <dbReference type="ARBA" id="ARBA00012621"/>
    </source>
</evidence>
<dbReference type="PANTHER" id="PTHR42755:SF1">
    <property type="entry name" value="3-DEOXY-D-MANNO-OCTULOSONIC ACID TRANSFERASE, MITOCHONDRIAL-RELATED"/>
    <property type="match status" value="1"/>
</dbReference>
<dbReference type="STRING" id="576117.SAMN04488138_10159"/>
<dbReference type="PANTHER" id="PTHR42755">
    <property type="entry name" value="3-DEOXY-MANNO-OCTULOSONATE CYTIDYLYLTRANSFERASE"/>
    <property type="match status" value="1"/>
</dbReference>
<name>A0A1I3MLL4_9RHOB</name>
<dbReference type="Proteomes" id="UP000183299">
    <property type="component" value="Unassembled WGS sequence"/>
</dbReference>
<evidence type="ECO:0000313" key="13">
    <source>
        <dbReference type="Proteomes" id="UP000183299"/>
    </source>
</evidence>
<feature type="site" description="Transition state stabilizer" evidence="9">
    <location>
        <position position="131"/>
    </location>
</feature>
<keyword evidence="10" id="KW-0472">Membrane</keyword>
<reference evidence="12 13" key="1">
    <citation type="submission" date="2016-10" db="EMBL/GenBank/DDBJ databases">
        <authorList>
            <person name="de Groot N.N."/>
        </authorList>
    </citation>
    <scope>NUCLEOTIDE SEQUENCE [LARGE SCALE GENOMIC DNA]</scope>
    <source>
        <strain evidence="12 13">CGMCC 1.8891</strain>
    </source>
</reference>
<dbReference type="Gene3D" id="3.40.50.11720">
    <property type="entry name" value="3-Deoxy-D-manno-octulosonic-acid transferase, N-terminal domain"/>
    <property type="match status" value="1"/>
</dbReference>
<dbReference type="OrthoDB" id="9789797at2"/>
<feature type="site" description="Transition state stabilizer" evidence="9">
    <location>
        <position position="213"/>
    </location>
</feature>
<dbReference type="GeneID" id="98663540"/>
<dbReference type="GO" id="GO:0043842">
    <property type="term" value="F:Kdo transferase activity"/>
    <property type="evidence" value="ECO:0007669"/>
    <property type="project" value="UniProtKB-EC"/>
</dbReference>
<dbReference type="InterPro" id="IPR038107">
    <property type="entry name" value="Glycos_transf_N_sf"/>
</dbReference>
<sequence>MFFYRFLLTILSPLFALALLRQVLRGRESLSDLAERFGAGLTSARVSTSPRLWVHGASNGEMTAARVLVEEALSRANDLDILVTVNTVSARKMVADWGLPRVEVRLAPMDFRPVLKRFLAAIRPVALVSLENEIWPNRFTLLAQRGIPVVVAGARMSERTACRWEKMQFLLRGIISPTIAAISKLAAQDTASEQRLLQLGLPASALLPRMNLKSTVALAPAPAAELAALEQVFPRDKTLLAASTHAGEERLVLEAFHDLQKDHPDARLILAPRHPSRADALAAELTRAGLDFAQRSKGDDPAQSQIYLADTLGEMALWYHLAGMSFIGGSLTHHGGHTPYEPVQFNTAILHGPHVSNHVAAYEALDQSGGARIVSDAHALYEAASVLMSNPQHAKDMTAKAHTALSPLREAHLRQEAFWSALAELTKLPALK</sequence>